<proteinExistence type="predicted"/>
<accession>A0ABN3DH73</accession>
<name>A0ABN3DH73_9ACTN</name>
<feature type="compositionally biased region" description="Basic and acidic residues" evidence="1">
    <location>
        <begin position="20"/>
        <end position="30"/>
    </location>
</feature>
<dbReference type="EMBL" id="BAAART010000055">
    <property type="protein sequence ID" value="GAA2231197.1"/>
    <property type="molecule type" value="Genomic_DNA"/>
</dbReference>
<reference evidence="2 3" key="1">
    <citation type="journal article" date="2019" name="Int. J. Syst. Evol. Microbiol.">
        <title>The Global Catalogue of Microorganisms (GCM) 10K type strain sequencing project: providing services to taxonomists for standard genome sequencing and annotation.</title>
        <authorList>
            <consortium name="The Broad Institute Genomics Platform"/>
            <consortium name="The Broad Institute Genome Sequencing Center for Infectious Disease"/>
            <person name="Wu L."/>
            <person name="Ma J."/>
        </authorList>
    </citation>
    <scope>NUCLEOTIDE SEQUENCE [LARGE SCALE GENOMIC DNA]</scope>
    <source>
        <strain evidence="2 3">JCM 3053</strain>
    </source>
</reference>
<sequence>MGPLRRKGTQDAPAPDEADGDKNEAERYEQESAEVVTHLPSLHHPGPVSLLDAWSRRWASEVEDAAPGTEEFVARLVRPVIGDGRVSARCP</sequence>
<gene>
    <name evidence="2" type="ORF">GCM10010104_26260</name>
</gene>
<organism evidence="2 3">
    <name type="scientific">Streptomyces indiaensis</name>
    <dbReference type="NCBI Taxonomy" id="284033"/>
    <lineage>
        <taxon>Bacteria</taxon>
        <taxon>Bacillati</taxon>
        <taxon>Actinomycetota</taxon>
        <taxon>Actinomycetes</taxon>
        <taxon>Kitasatosporales</taxon>
        <taxon>Streptomycetaceae</taxon>
        <taxon>Streptomyces</taxon>
    </lineage>
</organism>
<feature type="region of interest" description="Disordered" evidence="1">
    <location>
        <begin position="1"/>
        <end position="33"/>
    </location>
</feature>
<protein>
    <submittedName>
        <fullName evidence="2">Uncharacterized protein</fullName>
    </submittedName>
</protein>
<evidence type="ECO:0000256" key="1">
    <source>
        <dbReference type="SAM" id="MobiDB-lite"/>
    </source>
</evidence>
<keyword evidence="3" id="KW-1185">Reference proteome</keyword>
<evidence type="ECO:0000313" key="3">
    <source>
        <dbReference type="Proteomes" id="UP001501474"/>
    </source>
</evidence>
<evidence type="ECO:0000313" key="2">
    <source>
        <dbReference type="EMBL" id="GAA2231197.1"/>
    </source>
</evidence>
<dbReference type="Proteomes" id="UP001501474">
    <property type="component" value="Unassembled WGS sequence"/>
</dbReference>
<comment type="caution">
    <text evidence="2">The sequence shown here is derived from an EMBL/GenBank/DDBJ whole genome shotgun (WGS) entry which is preliminary data.</text>
</comment>